<proteinExistence type="predicted"/>
<keyword evidence="2" id="KW-1185">Reference proteome</keyword>
<reference evidence="2" key="1">
    <citation type="journal article" date="2014" name="Proc. Natl. Acad. Sci. U.S.A.">
        <title>Extensive sampling of basidiomycete genomes demonstrates inadequacy of the white-rot/brown-rot paradigm for wood decay fungi.</title>
        <authorList>
            <person name="Riley R."/>
            <person name="Salamov A.A."/>
            <person name="Brown D.W."/>
            <person name="Nagy L.G."/>
            <person name="Floudas D."/>
            <person name="Held B.W."/>
            <person name="Levasseur A."/>
            <person name="Lombard V."/>
            <person name="Morin E."/>
            <person name="Otillar R."/>
            <person name="Lindquist E.A."/>
            <person name="Sun H."/>
            <person name="LaButti K.M."/>
            <person name="Schmutz J."/>
            <person name="Jabbour D."/>
            <person name="Luo H."/>
            <person name="Baker S.E."/>
            <person name="Pisabarro A.G."/>
            <person name="Walton J.D."/>
            <person name="Blanchette R.A."/>
            <person name="Henrissat B."/>
            <person name="Martin F."/>
            <person name="Cullen D."/>
            <person name="Hibbett D.S."/>
            <person name="Grigoriev I.V."/>
        </authorList>
    </citation>
    <scope>NUCLEOTIDE SEQUENCE [LARGE SCALE GENOMIC DNA]</scope>
    <source>
        <strain evidence="2">CBS 339.88</strain>
    </source>
</reference>
<evidence type="ECO:0000313" key="2">
    <source>
        <dbReference type="Proteomes" id="UP000027222"/>
    </source>
</evidence>
<evidence type="ECO:0000313" key="1">
    <source>
        <dbReference type="EMBL" id="KDR74384.1"/>
    </source>
</evidence>
<dbReference type="HOGENOM" id="CLU_2922767_0_0_1"/>
<gene>
    <name evidence="1" type="ORF">GALMADRAFT_581651</name>
</gene>
<dbReference type="Proteomes" id="UP000027222">
    <property type="component" value="Unassembled WGS sequence"/>
</dbReference>
<accession>A0A067T374</accession>
<protein>
    <submittedName>
        <fullName evidence="1">Uncharacterized protein</fullName>
    </submittedName>
</protein>
<dbReference type="AlphaFoldDB" id="A0A067T374"/>
<dbReference type="EMBL" id="KL142383">
    <property type="protein sequence ID" value="KDR74384.1"/>
    <property type="molecule type" value="Genomic_DNA"/>
</dbReference>
<name>A0A067T374_GALM3</name>
<sequence>MSLPAVLVRAPRGHFSTFYSTPGASTSHPLQASIIGHSLRPPIALYHLALTFAHAHRRPRA</sequence>
<organism evidence="1 2">
    <name type="scientific">Galerina marginata (strain CBS 339.88)</name>
    <dbReference type="NCBI Taxonomy" id="685588"/>
    <lineage>
        <taxon>Eukaryota</taxon>
        <taxon>Fungi</taxon>
        <taxon>Dikarya</taxon>
        <taxon>Basidiomycota</taxon>
        <taxon>Agaricomycotina</taxon>
        <taxon>Agaricomycetes</taxon>
        <taxon>Agaricomycetidae</taxon>
        <taxon>Agaricales</taxon>
        <taxon>Agaricineae</taxon>
        <taxon>Strophariaceae</taxon>
        <taxon>Galerina</taxon>
    </lineage>
</organism>